<dbReference type="AlphaFoldDB" id="A0A1J5QL53"/>
<proteinExistence type="predicted"/>
<evidence type="ECO:0000256" key="1">
    <source>
        <dbReference type="SAM" id="MobiDB-lite"/>
    </source>
</evidence>
<feature type="compositionally biased region" description="Polar residues" evidence="1">
    <location>
        <begin position="7"/>
        <end position="16"/>
    </location>
</feature>
<sequence length="642" mass="68482">MEFTHQARGQQRSAGTQHIDPGVADRPADGDGAQAFRQLARDGVGGGEGGAFGRAVAVDDLRPGQCLQGAAHMRRGQGFAAGEQLREAAQGCGVGVHHGVEQRGGEPRGVDGVAPDGARQSGRRGQVLVVQHADAAVEQRPPDLERGGVESQRCGMQYAGVGIQAHERRVQHQAQDGRVADDDALGRPGRARGVHDVGRGRRSRGRYGRGRRAGDIGRGVVGHQHGQRLCERAAVHGVGDHQADAGVGQHEGDAFRRKMGIQRKIGAAGLEYAQEDGDAVEAAAERHADDGARLCAGMAKPGAPGFGARLEFAVAEHFAGMRQGRRFAAQSSLLREHGVHRACRIGWIRRRIQGVEPGALRVAQGRNFARQAIRVRDQDAHGVRQCRQQGIGLLGAEPRCGVTHAQRALRLQADGDRNSMLRDARGVVDTLAQPERRRCAGQGRGGELRRRAPDRVHVLHPGPRGGLLRLAVDAARQRGAPRGGFAGIGCRSRRAEFVKPDPGGAEPLQQEQNPGGSAGRVVQPAHAGGEVLDSRRECGGQLKPGLGARGVVLTTLGGAEQVEDGGCGSRREGRRRCRRLRLCVDGFGLHVGDLFSLDPRFASSGSWRWRRCPRCVLRCRTRPRDVGTSLGGMGAKFFPSNG</sequence>
<accession>A0A1J5QL53</accession>
<gene>
    <name evidence="2" type="ORF">GALL_340060</name>
</gene>
<dbReference type="EMBL" id="MLJW01000639">
    <property type="protein sequence ID" value="OIQ84176.1"/>
    <property type="molecule type" value="Genomic_DNA"/>
</dbReference>
<feature type="region of interest" description="Disordered" evidence="1">
    <location>
        <begin position="500"/>
        <end position="523"/>
    </location>
</feature>
<feature type="region of interest" description="Disordered" evidence="1">
    <location>
        <begin position="97"/>
        <end position="124"/>
    </location>
</feature>
<feature type="region of interest" description="Disordered" evidence="1">
    <location>
        <begin position="174"/>
        <end position="219"/>
    </location>
</feature>
<reference evidence="2" key="1">
    <citation type="submission" date="2016-10" db="EMBL/GenBank/DDBJ databases">
        <title>Sequence of Gallionella enrichment culture.</title>
        <authorList>
            <person name="Poehlein A."/>
            <person name="Muehling M."/>
            <person name="Daniel R."/>
        </authorList>
    </citation>
    <scope>NUCLEOTIDE SEQUENCE</scope>
</reference>
<name>A0A1J5QL53_9ZZZZ</name>
<organism evidence="2">
    <name type="scientific">mine drainage metagenome</name>
    <dbReference type="NCBI Taxonomy" id="410659"/>
    <lineage>
        <taxon>unclassified sequences</taxon>
        <taxon>metagenomes</taxon>
        <taxon>ecological metagenomes</taxon>
    </lineage>
</organism>
<feature type="region of interest" description="Disordered" evidence="1">
    <location>
        <begin position="1"/>
        <end position="47"/>
    </location>
</feature>
<comment type="caution">
    <text evidence="2">The sequence shown here is derived from an EMBL/GenBank/DDBJ whole genome shotgun (WGS) entry which is preliminary data.</text>
</comment>
<dbReference type="AntiFam" id="ANF00178">
    <property type="entry name" value="Shadow ORF (opposite dhbF)"/>
</dbReference>
<feature type="compositionally biased region" description="Basic residues" evidence="1">
    <location>
        <begin position="200"/>
        <end position="211"/>
    </location>
</feature>
<evidence type="ECO:0000313" key="2">
    <source>
        <dbReference type="EMBL" id="OIQ84176.1"/>
    </source>
</evidence>
<protein>
    <submittedName>
        <fullName evidence="2">Uncharacterized protein</fullName>
    </submittedName>
</protein>
<feature type="compositionally biased region" description="Basic and acidic residues" evidence="1">
    <location>
        <begin position="98"/>
        <end position="109"/>
    </location>
</feature>